<protein>
    <submittedName>
        <fullName evidence="2">Uncharacterized protein</fullName>
    </submittedName>
</protein>
<feature type="transmembrane region" description="Helical" evidence="1">
    <location>
        <begin position="20"/>
        <end position="41"/>
    </location>
</feature>
<dbReference type="AlphaFoldDB" id="A0A928DRU1"/>
<sequence>MKATPQPFATTSVSFLFRAFFALTKLAFILLFLVVGALVAGQSSVAPVSARLLTSYGMEYAVKTLKPYRHYFPEPFLINLEKQK</sequence>
<evidence type="ECO:0000313" key="3">
    <source>
        <dbReference type="Proteomes" id="UP000725649"/>
    </source>
</evidence>
<dbReference type="Proteomes" id="UP000725649">
    <property type="component" value="Unassembled WGS sequence"/>
</dbReference>
<keyword evidence="1" id="KW-0812">Transmembrane</keyword>
<proteinExistence type="predicted"/>
<accession>A0A928DRU1</accession>
<organism evidence="2 3">
    <name type="scientific">Candidatus Avelusimicrobium gallicola</name>
    <dbReference type="NCBI Taxonomy" id="2562704"/>
    <lineage>
        <taxon>Bacteria</taxon>
        <taxon>Pseudomonadati</taxon>
        <taxon>Elusimicrobiota</taxon>
        <taxon>Elusimicrobia</taxon>
        <taxon>Elusimicrobiales</taxon>
        <taxon>Elusimicrobiaceae</taxon>
        <taxon>Candidatus Avelusimicrobium</taxon>
    </lineage>
</organism>
<evidence type="ECO:0000256" key="1">
    <source>
        <dbReference type="SAM" id="Phobius"/>
    </source>
</evidence>
<name>A0A928DRU1_9BACT</name>
<evidence type="ECO:0000313" key="2">
    <source>
        <dbReference type="EMBL" id="MBE6421039.1"/>
    </source>
</evidence>
<reference evidence="2" key="1">
    <citation type="submission" date="2019-04" db="EMBL/GenBank/DDBJ databases">
        <title>Evolution of Biomass-Degrading Anaerobic Consortia Revealed by Metagenomics.</title>
        <authorList>
            <person name="Peng X."/>
        </authorList>
    </citation>
    <scope>NUCLEOTIDE SEQUENCE</scope>
    <source>
        <strain evidence="2">SIG66</strain>
    </source>
</reference>
<dbReference type="EMBL" id="SUVG01000003">
    <property type="protein sequence ID" value="MBE6421039.1"/>
    <property type="molecule type" value="Genomic_DNA"/>
</dbReference>
<comment type="caution">
    <text evidence="2">The sequence shown here is derived from an EMBL/GenBank/DDBJ whole genome shotgun (WGS) entry which is preliminary data.</text>
</comment>
<gene>
    <name evidence="2" type="ORF">E7027_02715</name>
</gene>
<keyword evidence="1" id="KW-1133">Transmembrane helix</keyword>
<keyword evidence="1" id="KW-0472">Membrane</keyword>